<gene>
    <name evidence="3" type="ORF">HK12_01425</name>
</gene>
<dbReference type="InterPro" id="IPR007712">
    <property type="entry name" value="RelE/ParE_toxin"/>
</dbReference>
<name>A0A251ZWJ3_9PROT</name>
<accession>A0A251ZWJ3</accession>
<dbReference type="Proteomes" id="UP000194639">
    <property type="component" value="Unassembled WGS sequence"/>
</dbReference>
<dbReference type="Pfam" id="PF05016">
    <property type="entry name" value="ParE_toxin"/>
    <property type="match status" value="1"/>
</dbReference>
<evidence type="ECO:0000256" key="2">
    <source>
        <dbReference type="ARBA" id="ARBA00022649"/>
    </source>
</evidence>
<evidence type="ECO:0000313" key="4">
    <source>
        <dbReference type="Proteomes" id="UP000194639"/>
    </source>
</evidence>
<dbReference type="SUPFAM" id="SSF143011">
    <property type="entry name" value="RelE-like"/>
    <property type="match status" value="1"/>
</dbReference>
<dbReference type="RefSeq" id="WP_086553295.1">
    <property type="nucleotide sequence ID" value="NZ_JOMO01000106.1"/>
</dbReference>
<comment type="similarity">
    <text evidence="1">Belongs to the RelE toxin family.</text>
</comment>
<reference evidence="3 4" key="1">
    <citation type="submission" date="2014-06" db="EMBL/GenBank/DDBJ databases">
        <authorList>
            <person name="Ju J."/>
            <person name="Zhang J."/>
        </authorList>
    </citation>
    <scope>NUCLEOTIDE SEQUENCE [LARGE SCALE GENOMIC DNA]</scope>
    <source>
        <strain evidence="3">DmW_045</strain>
    </source>
</reference>
<evidence type="ECO:0000256" key="1">
    <source>
        <dbReference type="ARBA" id="ARBA00006226"/>
    </source>
</evidence>
<sequence length="91" mass="10605">MTLRALYTLKFRPKAADAFNKLDKPKREQLAKKLQQRLLNPRVSSAQLRGDLAGLYKIKMKGIRAVYQVKDDEMILLVLVIDKRENDDVYK</sequence>
<dbReference type="PANTHER" id="PTHR35601:SF1">
    <property type="entry name" value="TOXIN RELE"/>
    <property type="match status" value="1"/>
</dbReference>
<comment type="caution">
    <text evidence="3">The sequence shown here is derived from an EMBL/GenBank/DDBJ whole genome shotgun (WGS) entry which is preliminary data.</text>
</comment>
<protein>
    <recommendedName>
        <fullName evidence="5">Plasmid stabilization protein</fullName>
    </recommendedName>
</protein>
<dbReference type="EMBL" id="JOMO01000106">
    <property type="protein sequence ID" value="OUI79012.1"/>
    <property type="molecule type" value="Genomic_DNA"/>
</dbReference>
<organism evidence="3 4">
    <name type="scientific">Acetobacter orientalis</name>
    <dbReference type="NCBI Taxonomy" id="146474"/>
    <lineage>
        <taxon>Bacteria</taxon>
        <taxon>Pseudomonadati</taxon>
        <taxon>Pseudomonadota</taxon>
        <taxon>Alphaproteobacteria</taxon>
        <taxon>Acetobacterales</taxon>
        <taxon>Acetobacteraceae</taxon>
        <taxon>Acetobacter</taxon>
    </lineage>
</organism>
<dbReference type="InterPro" id="IPR035093">
    <property type="entry name" value="RelE/ParE_toxin_dom_sf"/>
</dbReference>
<evidence type="ECO:0000313" key="3">
    <source>
        <dbReference type="EMBL" id="OUI79012.1"/>
    </source>
</evidence>
<dbReference type="Gene3D" id="3.30.2310.20">
    <property type="entry name" value="RelE-like"/>
    <property type="match status" value="1"/>
</dbReference>
<proteinExistence type="inferred from homology"/>
<keyword evidence="2" id="KW-1277">Toxin-antitoxin system</keyword>
<dbReference type="PANTHER" id="PTHR35601">
    <property type="entry name" value="TOXIN RELE"/>
    <property type="match status" value="1"/>
</dbReference>
<evidence type="ECO:0008006" key="5">
    <source>
        <dbReference type="Google" id="ProtNLM"/>
    </source>
</evidence>
<dbReference type="AlphaFoldDB" id="A0A251ZWJ3"/>